<comment type="caution">
    <text evidence="1">The sequence shown here is derived from an EMBL/GenBank/DDBJ whole genome shotgun (WGS) entry which is preliminary data.</text>
</comment>
<evidence type="ECO:0000313" key="2">
    <source>
        <dbReference type="Proteomes" id="UP000245207"/>
    </source>
</evidence>
<dbReference type="Proteomes" id="UP000245207">
    <property type="component" value="Unassembled WGS sequence"/>
</dbReference>
<keyword evidence="2" id="KW-1185">Reference proteome</keyword>
<organism evidence="1 2">
    <name type="scientific">Artemisia annua</name>
    <name type="common">Sweet wormwood</name>
    <dbReference type="NCBI Taxonomy" id="35608"/>
    <lineage>
        <taxon>Eukaryota</taxon>
        <taxon>Viridiplantae</taxon>
        <taxon>Streptophyta</taxon>
        <taxon>Embryophyta</taxon>
        <taxon>Tracheophyta</taxon>
        <taxon>Spermatophyta</taxon>
        <taxon>Magnoliopsida</taxon>
        <taxon>eudicotyledons</taxon>
        <taxon>Gunneridae</taxon>
        <taxon>Pentapetalae</taxon>
        <taxon>asterids</taxon>
        <taxon>campanulids</taxon>
        <taxon>Asterales</taxon>
        <taxon>Asteraceae</taxon>
        <taxon>Asteroideae</taxon>
        <taxon>Anthemideae</taxon>
        <taxon>Artemisiinae</taxon>
        <taxon>Artemisia</taxon>
    </lineage>
</organism>
<proteinExistence type="predicted"/>
<evidence type="ECO:0000313" key="1">
    <source>
        <dbReference type="EMBL" id="PWA93120.1"/>
    </source>
</evidence>
<name>A0A2U1Q526_ARTAN</name>
<sequence length="121" mass="13663">MVTKITASPTPSKYAKVLTTKNFKNLIPLKLDAEILNYSNWYNLFPIQIRGCQALEFIQPSASSSTTINPSPPTKEWLSVDSIIQSWIYMTISDQLLERVLKSKSKTAWRRLGISGEDIQG</sequence>
<accession>A0A2U1Q526</accession>
<dbReference type="PANTHER" id="PTHR47481:SF10">
    <property type="entry name" value="COPIA-LIKE POLYPROTEIN_RETROTRANSPOSON"/>
    <property type="match status" value="1"/>
</dbReference>
<reference evidence="1 2" key="1">
    <citation type="journal article" date="2018" name="Mol. Plant">
        <title>The genome of Artemisia annua provides insight into the evolution of Asteraceae family and artemisinin biosynthesis.</title>
        <authorList>
            <person name="Shen Q."/>
            <person name="Zhang L."/>
            <person name="Liao Z."/>
            <person name="Wang S."/>
            <person name="Yan T."/>
            <person name="Shi P."/>
            <person name="Liu M."/>
            <person name="Fu X."/>
            <person name="Pan Q."/>
            <person name="Wang Y."/>
            <person name="Lv Z."/>
            <person name="Lu X."/>
            <person name="Zhang F."/>
            <person name="Jiang W."/>
            <person name="Ma Y."/>
            <person name="Chen M."/>
            <person name="Hao X."/>
            <person name="Li L."/>
            <person name="Tang Y."/>
            <person name="Lv G."/>
            <person name="Zhou Y."/>
            <person name="Sun X."/>
            <person name="Brodelius P.E."/>
            <person name="Rose J.K.C."/>
            <person name="Tang K."/>
        </authorList>
    </citation>
    <scope>NUCLEOTIDE SEQUENCE [LARGE SCALE GENOMIC DNA]</scope>
    <source>
        <strain evidence="2">cv. Huhao1</strain>
        <tissue evidence="1">Leaf</tissue>
    </source>
</reference>
<protein>
    <submittedName>
        <fullName evidence="1">Uncharacterized protein</fullName>
    </submittedName>
</protein>
<dbReference type="EMBL" id="PKPP01000410">
    <property type="protein sequence ID" value="PWA93120.1"/>
    <property type="molecule type" value="Genomic_DNA"/>
</dbReference>
<dbReference type="OrthoDB" id="1699318at2759"/>
<dbReference type="PANTHER" id="PTHR47481">
    <property type="match status" value="1"/>
</dbReference>
<dbReference type="AlphaFoldDB" id="A0A2U1Q526"/>
<gene>
    <name evidence="1" type="ORF">CTI12_AA075380</name>
</gene>